<dbReference type="EMBL" id="JBGFUD010004455">
    <property type="protein sequence ID" value="MFH4979644.1"/>
    <property type="molecule type" value="Genomic_DNA"/>
</dbReference>
<evidence type="ECO:0000313" key="2">
    <source>
        <dbReference type="EMBL" id="MFH4979644.1"/>
    </source>
</evidence>
<protein>
    <submittedName>
        <fullName evidence="2">Uncharacterized protein</fullName>
    </submittedName>
</protein>
<dbReference type="AlphaFoldDB" id="A0ABD6ENC5"/>
<dbReference type="Proteomes" id="UP001608902">
    <property type="component" value="Unassembled WGS sequence"/>
</dbReference>
<keyword evidence="3" id="KW-1185">Reference proteome</keyword>
<feature type="compositionally biased region" description="Low complexity" evidence="1">
    <location>
        <begin position="34"/>
        <end position="52"/>
    </location>
</feature>
<evidence type="ECO:0000313" key="3">
    <source>
        <dbReference type="Proteomes" id="UP001608902"/>
    </source>
</evidence>
<accession>A0ABD6ENC5</accession>
<gene>
    <name evidence="2" type="ORF">AB6A40_006353</name>
</gene>
<feature type="region of interest" description="Disordered" evidence="1">
    <location>
        <begin position="1"/>
        <end position="52"/>
    </location>
</feature>
<name>A0ABD6ENC5_9BILA</name>
<proteinExistence type="predicted"/>
<reference evidence="2 3" key="1">
    <citation type="submission" date="2024-08" db="EMBL/GenBank/DDBJ databases">
        <title>Gnathostoma spinigerum genome.</title>
        <authorList>
            <person name="Gonzalez-Bertolin B."/>
            <person name="Monzon S."/>
            <person name="Zaballos A."/>
            <person name="Jimenez P."/>
            <person name="Dekumyoy P."/>
            <person name="Varona S."/>
            <person name="Cuesta I."/>
            <person name="Sumanam S."/>
            <person name="Adisakwattana P."/>
            <person name="Gasser R.B."/>
            <person name="Hernandez-Gonzalez A."/>
            <person name="Young N.D."/>
            <person name="Perteguer M.J."/>
        </authorList>
    </citation>
    <scope>NUCLEOTIDE SEQUENCE [LARGE SCALE GENOMIC DNA]</scope>
    <source>
        <strain evidence="2">AL3</strain>
        <tissue evidence="2">Liver</tissue>
    </source>
</reference>
<sequence length="107" mass="12253">MQPLPHQILTQQSVPQNPPIRAQGQQYPLPNFEPSTYQTQYQQPYSSSNQFQPQTQQIIDNKIERSKSHVNPVIRNMLDNFDRFLKASSQIWTGDGLGSSDWSSFGS</sequence>
<evidence type="ECO:0000256" key="1">
    <source>
        <dbReference type="SAM" id="MobiDB-lite"/>
    </source>
</evidence>
<organism evidence="2 3">
    <name type="scientific">Gnathostoma spinigerum</name>
    <dbReference type="NCBI Taxonomy" id="75299"/>
    <lineage>
        <taxon>Eukaryota</taxon>
        <taxon>Metazoa</taxon>
        <taxon>Ecdysozoa</taxon>
        <taxon>Nematoda</taxon>
        <taxon>Chromadorea</taxon>
        <taxon>Rhabditida</taxon>
        <taxon>Spirurina</taxon>
        <taxon>Gnathostomatomorpha</taxon>
        <taxon>Gnathostomatoidea</taxon>
        <taxon>Gnathostomatidae</taxon>
        <taxon>Gnathostoma</taxon>
    </lineage>
</organism>
<comment type="caution">
    <text evidence="2">The sequence shown here is derived from an EMBL/GenBank/DDBJ whole genome shotgun (WGS) entry which is preliminary data.</text>
</comment>